<proteinExistence type="predicted"/>
<evidence type="ECO:0000256" key="4">
    <source>
        <dbReference type="ARBA" id="ARBA00022553"/>
    </source>
</evidence>
<feature type="domain" description="HAMP" evidence="13">
    <location>
        <begin position="203"/>
        <end position="256"/>
    </location>
</feature>
<dbReference type="InterPro" id="IPR036097">
    <property type="entry name" value="HisK_dim/P_sf"/>
</dbReference>
<dbReference type="InterPro" id="IPR004358">
    <property type="entry name" value="Sig_transdc_His_kin-like_C"/>
</dbReference>
<gene>
    <name evidence="14" type="ORF">ESZ00_19175</name>
</gene>
<evidence type="ECO:0000313" key="15">
    <source>
        <dbReference type="Proteomes" id="UP000290253"/>
    </source>
</evidence>
<keyword evidence="8 11" id="KW-1133">Transmembrane helix</keyword>
<dbReference type="Proteomes" id="UP000290253">
    <property type="component" value="Unassembled WGS sequence"/>
</dbReference>
<evidence type="ECO:0000259" key="12">
    <source>
        <dbReference type="PROSITE" id="PS50109"/>
    </source>
</evidence>
<feature type="transmembrane region" description="Helical" evidence="11">
    <location>
        <begin position="179"/>
        <end position="199"/>
    </location>
</feature>
<dbReference type="PROSITE" id="PS50885">
    <property type="entry name" value="HAMP"/>
    <property type="match status" value="1"/>
</dbReference>
<dbReference type="InterPro" id="IPR036890">
    <property type="entry name" value="HATPase_C_sf"/>
</dbReference>
<dbReference type="SUPFAM" id="SSF47384">
    <property type="entry name" value="Homodimeric domain of signal transducing histidine kinase"/>
    <property type="match status" value="1"/>
</dbReference>
<evidence type="ECO:0000256" key="7">
    <source>
        <dbReference type="ARBA" id="ARBA00022777"/>
    </source>
</evidence>
<dbReference type="InterPro" id="IPR003661">
    <property type="entry name" value="HisK_dim/P_dom"/>
</dbReference>
<dbReference type="SMART" id="SM00388">
    <property type="entry name" value="HisKA"/>
    <property type="match status" value="1"/>
</dbReference>
<evidence type="ECO:0000256" key="10">
    <source>
        <dbReference type="ARBA" id="ARBA00023136"/>
    </source>
</evidence>
<evidence type="ECO:0000256" key="9">
    <source>
        <dbReference type="ARBA" id="ARBA00023012"/>
    </source>
</evidence>
<dbReference type="SUPFAM" id="SSF55874">
    <property type="entry name" value="ATPase domain of HSP90 chaperone/DNA topoisomerase II/histidine kinase"/>
    <property type="match status" value="1"/>
</dbReference>
<evidence type="ECO:0000256" key="11">
    <source>
        <dbReference type="SAM" id="Phobius"/>
    </source>
</evidence>
<keyword evidence="7" id="KW-0418">Kinase</keyword>
<dbReference type="Pfam" id="PF00512">
    <property type="entry name" value="HisKA"/>
    <property type="match status" value="1"/>
</dbReference>
<comment type="caution">
    <text evidence="14">The sequence shown here is derived from an EMBL/GenBank/DDBJ whole genome shotgun (WGS) entry which is preliminary data.</text>
</comment>
<dbReference type="Gene3D" id="3.30.565.10">
    <property type="entry name" value="Histidine kinase-like ATPase, C-terminal domain"/>
    <property type="match status" value="1"/>
</dbReference>
<keyword evidence="6 11" id="KW-0812">Transmembrane</keyword>
<evidence type="ECO:0000256" key="8">
    <source>
        <dbReference type="ARBA" id="ARBA00022989"/>
    </source>
</evidence>
<comment type="catalytic activity">
    <reaction evidence="1">
        <text>ATP + protein L-histidine = ADP + protein N-phospho-L-histidine.</text>
        <dbReference type="EC" id="2.7.13.3"/>
    </reaction>
</comment>
<dbReference type="Pfam" id="PF02518">
    <property type="entry name" value="HATPase_c"/>
    <property type="match status" value="1"/>
</dbReference>
<evidence type="ECO:0000259" key="13">
    <source>
        <dbReference type="PROSITE" id="PS50885"/>
    </source>
</evidence>
<reference evidence="14 15" key="1">
    <citation type="journal article" date="2016" name="Int. J. Syst. Evol. Microbiol.">
        <title>Acidipila dinghuensis sp. nov., an acidobacterium isolated from forest soil.</title>
        <authorList>
            <person name="Jiang Y.W."/>
            <person name="Wang J."/>
            <person name="Chen M.H."/>
            <person name="Lv Y.Y."/>
            <person name="Qiu L.H."/>
        </authorList>
    </citation>
    <scope>NUCLEOTIDE SEQUENCE [LARGE SCALE GENOMIC DNA]</scope>
    <source>
        <strain evidence="14 15">DHOF10</strain>
    </source>
</reference>
<keyword evidence="4" id="KW-0597">Phosphoprotein</keyword>
<evidence type="ECO:0000256" key="2">
    <source>
        <dbReference type="ARBA" id="ARBA00004370"/>
    </source>
</evidence>
<comment type="subcellular location">
    <subcellularLocation>
        <location evidence="2">Membrane</location>
    </subcellularLocation>
</comment>
<dbReference type="OrthoDB" id="9792991at2"/>
<sequence>MSSKTANPVMHSAAWRISLWATLAFAFGTMLVFVMLHRFVASDIQRRSDAWLSGEVAVLGDVAARTPKDHLYSRVVREVAELASREVPDKLPSNGNENDSVFFLQAGDDGALKLWVGAGDGLPNLAAIRARKLISDAPYDLNVRGFNHPFRVASARLDDGSHIYLGLSERDELRVLRSLSYRFFCLWLLIVLFGSAIVFCVTRRMLGHVRRITEAASRIGQADLSSRVPASNRNDEVGHLAQTLNRMLDRIENSMHQLHTMTGAVTHDLRSPLTAIRGKLEIALSGDLKIEQSEPIVSAIDELDRLTEFLDTSLDVAEAKADALRLSLTEVNLDELIRVMIDLYEPCMSEKGLRMNLRSSGPVPVLADAALLHRVIANLLDNELNHLPASCTVSITLGAGENAATLIVEDDGPGFASEIGPHMFEQRVKGRGSKGHGLGLAFVDAVVRAHGGKVAASNRPEGGALLSISWPREAGVKIEAPHSLTVANR</sequence>
<evidence type="ECO:0000256" key="3">
    <source>
        <dbReference type="ARBA" id="ARBA00012438"/>
    </source>
</evidence>
<dbReference type="PRINTS" id="PR00344">
    <property type="entry name" value="BCTRLSENSOR"/>
</dbReference>
<feature type="domain" description="Histidine kinase" evidence="12">
    <location>
        <begin position="264"/>
        <end position="474"/>
    </location>
</feature>
<dbReference type="InterPro" id="IPR050428">
    <property type="entry name" value="TCS_sensor_his_kinase"/>
</dbReference>
<dbReference type="Gene3D" id="6.10.340.10">
    <property type="match status" value="1"/>
</dbReference>
<protein>
    <recommendedName>
        <fullName evidence="3">histidine kinase</fullName>
        <ecNumber evidence="3">2.7.13.3</ecNumber>
    </recommendedName>
</protein>
<dbReference type="GO" id="GO:0005886">
    <property type="term" value="C:plasma membrane"/>
    <property type="evidence" value="ECO:0007669"/>
    <property type="project" value="TreeGrafter"/>
</dbReference>
<dbReference type="EC" id="2.7.13.3" evidence="3"/>
<dbReference type="PANTHER" id="PTHR45436">
    <property type="entry name" value="SENSOR HISTIDINE KINASE YKOH"/>
    <property type="match status" value="1"/>
</dbReference>
<organism evidence="14 15">
    <name type="scientific">Silvibacterium dinghuense</name>
    <dbReference type="NCBI Taxonomy" id="1560006"/>
    <lineage>
        <taxon>Bacteria</taxon>
        <taxon>Pseudomonadati</taxon>
        <taxon>Acidobacteriota</taxon>
        <taxon>Terriglobia</taxon>
        <taxon>Terriglobales</taxon>
        <taxon>Acidobacteriaceae</taxon>
        <taxon>Silvibacterium</taxon>
    </lineage>
</organism>
<evidence type="ECO:0000256" key="5">
    <source>
        <dbReference type="ARBA" id="ARBA00022679"/>
    </source>
</evidence>
<accession>A0A4Q1S901</accession>
<keyword evidence="10 11" id="KW-0472">Membrane</keyword>
<feature type="transmembrane region" description="Helical" evidence="11">
    <location>
        <begin position="17"/>
        <end position="36"/>
    </location>
</feature>
<dbReference type="EMBL" id="SDMK01000005">
    <property type="protein sequence ID" value="RXS93462.1"/>
    <property type="molecule type" value="Genomic_DNA"/>
</dbReference>
<name>A0A4Q1S901_9BACT</name>
<dbReference type="Pfam" id="PF00672">
    <property type="entry name" value="HAMP"/>
    <property type="match status" value="1"/>
</dbReference>
<dbReference type="CDD" id="cd00075">
    <property type="entry name" value="HATPase"/>
    <property type="match status" value="1"/>
</dbReference>
<keyword evidence="9" id="KW-0902">Two-component regulatory system</keyword>
<dbReference type="CDD" id="cd06225">
    <property type="entry name" value="HAMP"/>
    <property type="match status" value="1"/>
</dbReference>
<dbReference type="InterPro" id="IPR003660">
    <property type="entry name" value="HAMP_dom"/>
</dbReference>
<dbReference type="SMART" id="SM00387">
    <property type="entry name" value="HATPase_c"/>
    <property type="match status" value="1"/>
</dbReference>
<dbReference type="PANTHER" id="PTHR45436:SF5">
    <property type="entry name" value="SENSOR HISTIDINE KINASE TRCS"/>
    <property type="match status" value="1"/>
</dbReference>
<keyword evidence="15" id="KW-1185">Reference proteome</keyword>
<evidence type="ECO:0000256" key="6">
    <source>
        <dbReference type="ARBA" id="ARBA00022692"/>
    </source>
</evidence>
<evidence type="ECO:0000256" key="1">
    <source>
        <dbReference type="ARBA" id="ARBA00000085"/>
    </source>
</evidence>
<dbReference type="CDD" id="cd00082">
    <property type="entry name" value="HisKA"/>
    <property type="match status" value="1"/>
</dbReference>
<dbReference type="RefSeq" id="WP_129210005.1">
    <property type="nucleotide sequence ID" value="NZ_BMGU01000002.1"/>
</dbReference>
<dbReference type="Gene3D" id="1.10.287.130">
    <property type="match status" value="1"/>
</dbReference>
<dbReference type="InterPro" id="IPR005467">
    <property type="entry name" value="His_kinase_dom"/>
</dbReference>
<dbReference type="InterPro" id="IPR003594">
    <property type="entry name" value="HATPase_dom"/>
</dbReference>
<dbReference type="GO" id="GO:0000155">
    <property type="term" value="F:phosphorelay sensor kinase activity"/>
    <property type="evidence" value="ECO:0007669"/>
    <property type="project" value="InterPro"/>
</dbReference>
<dbReference type="AlphaFoldDB" id="A0A4Q1S901"/>
<dbReference type="PROSITE" id="PS50109">
    <property type="entry name" value="HIS_KIN"/>
    <property type="match status" value="1"/>
</dbReference>
<keyword evidence="5" id="KW-0808">Transferase</keyword>
<evidence type="ECO:0000313" key="14">
    <source>
        <dbReference type="EMBL" id="RXS93462.1"/>
    </source>
</evidence>
<dbReference type="SUPFAM" id="SSF158472">
    <property type="entry name" value="HAMP domain-like"/>
    <property type="match status" value="1"/>
</dbReference>
<dbReference type="SMART" id="SM00304">
    <property type="entry name" value="HAMP"/>
    <property type="match status" value="1"/>
</dbReference>